<evidence type="ECO:0000256" key="6">
    <source>
        <dbReference type="ARBA" id="ARBA00022679"/>
    </source>
</evidence>
<dbReference type="RefSeq" id="WP_345972278.1">
    <property type="nucleotide sequence ID" value="NZ_CP147920.1"/>
</dbReference>
<keyword evidence="6" id="KW-0808">Transferase</keyword>
<comment type="catalytic activity">
    <reaction evidence="13">
        <text>an alpha-Kdo-(2-&gt;4)-alpha-Kdo-(2-&gt;6)-lipid A + ADP-L-glycero-beta-D-manno-heptose = an L-alpha-D-Hep-(1-&gt;5)-[alpha-Kdo-(2-&gt;4)]-alpha-Kdo-(2-&gt;6)-lipid A + ADP + H(+)</text>
        <dbReference type="Rhea" id="RHEA:74067"/>
        <dbReference type="ChEBI" id="CHEBI:15378"/>
        <dbReference type="ChEBI" id="CHEBI:61506"/>
        <dbReference type="ChEBI" id="CHEBI:176431"/>
        <dbReference type="ChEBI" id="CHEBI:193068"/>
        <dbReference type="ChEBI" id="CHEBI:456216"/>
        <dbReference type="EC" id="2.4.99.23"/>
    </reaction>
</comment>
<comment type="subcellular location">
    <subcellularLocation>
        <location evidence="1">Cell inner membrane</location>
        <topology evidence="1">Peripheral membrane protein</topology>
        <orientation evidence="1">Cytoplasmic side</orientation>
    </subcellularLocation>
</comment>
<sequence length="328" mass="35532">MNHPRIAIVRLSALGDIINSAVVLQFIRKHRPEARIDWITEAQFAPMLQGHPELATVHGIPLKQLKREKRFGLLRDTIAQLRALGPYDVIIDMQGLLKSALVARLLGPNVHGFDAASAREGAAALFYRTKSRIPYEANIIRRNCDIVAEALGFTVSDEELLAKAPALPVGPRPDFLDDVPYIAVVVGASWPSKCYPPAQLAAVCDALPFPCILVWGSEGEHMDAEAIAAETANARVAPKIGLPALRDLIGHAALTIGGDTGPTHLAWALNRPSIVLYGPTTPRMMFETPHNVAVESDSVVDILRIDKTDMSIATIPPASVIQKAKELL</sequence>
<dbReference type="Gene3D" id="3.40.50.2000">
    <property type="entry name" value="Glycogen Phosphorylase B"/>
    <property type="match status" value="2"/>
</dbReference>
<evidence type="ECO:0000256" key="4">
    <source>
        <dbReference type="ARBA" id="ARBA00022519"/>
    </source>
</evidence>
<accession>A0ABZ3H7T3</accession>
<comment type="similarity">
    <text evidence="9">Belongs to the glycosyltransferase 9 family.</text>
</comment>
<evidence type="ECO:0000256" key="11">
    <source>
        <dbReference type="ARBA" id="ARBA00044190"/>
    </source>
</evidence>
<evidence type="ECO:0000256" key="3">
    <source>
        <dbReference type="ARBA" id="ARBA00022475"/>
    </source>
</evidence>
<evidence type="ECO:0000256" key="10">
    <source>
        <dbReference type="ARBA" id="ARBA00044041"/>
    </source>
</evidence>
<name>A0ABZ3H7T3_9BACT</name>
<comment type="pathway">
    <text evidence="2">Bacterial outer membrane biogenesis; LPS core biosynthesis.</text>
</comment>
<dbReference type="Pfam" id="PF01075">
    <property type="entry name" value="Glyco_transf_9"/>
    <property type="match status" value="1"/>
</dbReference>
<evidence type="ECO:0000313" key="14">
    <source>
        <dbReference type="EMBL" id="XAU14595.1"/>
    </source>
</evidence>
<evidence type="ECO:0000256" key="9">
    <source>
        <dbReference type="ARBA" id="ARBA00043995"/>
    </source>
</evidence>
<evidence type="ECO:0000256" key="12">
    <source>
        <dbReference type="ARBA" id="ARBA00044330"/>
    </source>
</evidence>
<keyword evidence="5" id="KW-0328">Glycosyltransferase</keyword>
<keyword evidence="3" id="KW-1003">Cell membrane</keyword>
<organism evidence="14 15">
    <name type="scientific">Sulfurimonas diazotrophicus</name>
    <dbReference type="NCBI Taxonomy" id="3131939"/>
    <lineage>
        <taxon>Bacteria</taxon>
        <taxon>Pseudomonadati</taxon>
        <taxon>Campylobacterota</taxon>
        <taxon>Epsilonproteobacteria</taxon>
        <taxon>Campylobacterales</taxon>
        <taxon>Sulfurimonadaceae</taxon>
        <taxon>Sulfurimonas</taxon>
    </lineage>
</organism>
<dbReference type="CDD" id="cd03789">
    <property type="entry name" value="GT9_LPS_heptosyltransferase"/>
    <property type="match status" value="1"/>
</dbReference>
<keyword evidence="8" id="KW-0472">Membrane</keyword>
<evidence type="ECO:0000313" key="15">
    <source>
        <dbReference type="Proteomes" id="UP001447842"/>
    </source>
</evidence>
<keyword evidence="15" id="KW-1185">Reference proteome</keyword>
<evidence type="ECO:0000256" key="1">
    <source>
        <dbReference type="ARBA" id="ARBA00004515"/>
    </source>
</evidence>
<dbReference type="InterPro" id="IPR011908">
    <property type="entry name" value="LipoPS_heptosylTferase-I"/>
</dbReference>
<dbReference type="NCBIfam" id="TIGR02193">
    <property type="entry name" value="heptsyl_trn_I"/>
    <property type="match status" value="1"/>
</dbReference>
<keyword evidence="4" id="KW-0997">Cell inner membrane</keyword>
<evidence type="ECO:0000256" key="7">
    <source>
        <dbReference type="ARBA" id="ARBA00022985"/>
    </source>
</evidence>
<evidence type="ECO:0000256" key="5">
    <source>
        <dbReference type="ARBA" id="ARBA00022676"/>
    </source>
</evidence>
<dbReference type="SUPFAM" id="SSF53756">
    <property type="entry name" value="UDP-Glycosyltransferase/glycogen phosphorylase"/>
    <property type="match status" value="1"/>
</dbReference>
<gene>
    <name evidence="14" type="primary">waaC</name>
    <name evidence="14" type="ORF">WCY31_10110</name>
</gene>
<protein>
    <recommendedName>
        <fullName evidence="11">Lipopolysaccharide heptosyltransferase 1</fullName>
        <ecNumber evidence="10">2.4.99.23</ecNumber>
    </recommendedName>
    <alternativeName>
        <fullName evidence="12">ADP-heptose:lipopolysaccharide heptosyltransferase I</fullName>
    </alternativeName>
</protein>
<evidence type="ECO:0000256" key="13">
    <source>
        <dbReference type="ARBA" id="ARBA00049201"/>
    </source>
</evidence>
<dbReference type="InterPro" id="IPR002201">
    <property type="entry name" value="Glyco_trans_9"/>
</dbReference>
<dbReference type="EMBL" id="CP147920">
    <property type="protein sequence ID" value="XAU14595.1"/>
    <property type="molecule type" value="Genomic_DNA"/>
</dbReference>
<dbReference type="InterPro" id="IPR051199">
    <property type="entry name" value="LPS_LOS_Heptosyltrfase"/>
</dbReference>
<evidence type="ECO:0000256" key="2">
    <source>
        <dbReference type="ARBA" id="ARBA00004713"/>
    </source>
</evidence>
<keyword evidence="7" id="KW-0448">Lipopolysaccharide biosynthesis</keyword>
<dbReference type="PANTHER" id="PTHR30160">
    <property type="entry name" value="TETRAACYLDISACCHARIDE 4'-KINASE-RELATED"/>
    <property type="match status" value="1"/>
</dbReference>
<evidence type="ECO:0000256" key="8">
    <source>
        <dbReference type="ARBA" id="ARBA00023136"/>
    </source>
</evidence>
<proteinExistence type="inferred from homology"/>
<dbReference type="EC" id="2.4.99.23" evidence="10"/>
<dbReference type="Proteomes" id="UP001447842">
    <property type="component" value="Chromosome"/>
</dbReference>
<reference evidence="14 15" key="1">
    <citation type="submission" date="2024-03" db="EMBL/GenBank/DDBJ databases">
        <title>Sulfurimonas sp. HSL3-1.</title>
        <authorList>
            <person name="Wang S."/>
        </authorList>
    </citation>
    <scope>NUCLEOTIDE SEQUENCE [LARGE SCALE GENOMIC DNA]</scope>
    <source>
        <strain evidence="14 15">HSL3-1</strain>
    </source>
</reference>
<dbReference type="PANTHER" id="PTHR30160:SF19">
    <property type="entry name" value="LIPOPOLYSACCHARIDE HEPTOSYLTRANSFERASE 1"/>
    <property type="match status" value="1"/>
</dbReference>